<dbReference type="Gene3D" id="3.30.70.120">
    <property type="match status" value="1"/>
</dbReference>
<dbReference type="STRING" id="749222.Nitsa_1471"/>
<reference evidence="2 3" key="1">
    <citation type="journal article" date="2011" name="Stand. Genomic Sci.">
        <title>Complete genome sequence of Nitratifractor salsuginis type strain (E9I37-1).</title>
        <authorList>
            <person name="Anderson I."/>
            <person name="Sikorski J."/>
            <person name="Zeytun A."/>
            <person name="Nolan M."/>
            <person name="Lapidus A."/>
            <person name="Lucas S."/>
            <person name="Hammon N."/>
            <person name="Deshpande S."/>
            <person name="Cheng J.F."/>
            <person name="Tapia R."/>
            <person name="Han C."/>
            <person name="Goodwin L."/>
            <person name="Pitluck S."/>
            <person name="Liolios K."/>
            <person name="Pagani I."/>
            <person name="Ivanova N."/>
            <person name="Huntemann M."/>
            <person name="Mavromatis K."/>
            <person name="Ovchinikova G."/>
            <person name="Pati A."/>
            <person name="Chen A."/>
            <person name="Palaniappan K."/>
            <person name="Land M."/>
            <person name="Hauser L."/>
            <person name="Brambilla E.M."/>
            <person name="Ngatchou-Djao O.D."/>
            <person name="Rohde M."/>
            <person name="Tindall B.J."/>
            <person name="Goker M."/>
            <person name="Detter J.C."/>
            <person name="Woyke T."/>
            <person name="Bristow J."/>
            <person name="Eisen J.A."/>
            <person name="Markowitz V."/>
            <person name="Hugenholtz P."/>
            <person name="Klenk H.P."/>
            <person name="Kyrpides N.C."/>
        </authorList>
    </citation>
    <scope>NUCLEOTIDE SEQUENCE [LARGE SCALE GENOMIC DNA]</scope>
    <source>
        <strain evidence="3">DSM 16511 / JCM 12458 / E9I37-1</strain>
    </source>
</reference>
<name>E6WZS8_NITSE</name>
<evidence type="ECO:0000256" key="1">
    <source>
        <dbReference type="ARBA" id="ARBA00010169"/>
    </source>
</evidence>
<dbReference type="Pfam" id="PF03091">
    <property type="entry name" value="CutA1"/>
    <property type="match status" value="1"/>
</dbReference>
<sequence>MKAPNALVVVTTTETKEHAEFLARTLLEARLGTCVQIIPIHSLYRWQGAIESAGEYRLEIKTLLRCYPALERLILRHHPYETPEIIALPVVEGSAGYLEWLEGECRKA</sequence>
<dbReference type="InterPro" id="IPR015867">
    <property type="entry name" value="N-reg_PII/ATP_PRibTrfase_C"/>
</dbReference>
<organism evidence="2 3">
    <name type="scientific">Nitratifractor salsuginis (strain DSM 16511 / JCM 12458 / E9I37-1)</name>
    <dbReference type="NCBI Taxonomy" id="749222"/>
    <lineage>
        <taxon>Bacteria</taxon>
        <taxon>Pseudomonadati</taxon>
        <taxon>Campylobacterota</taxon>
        <taxon>Epsilonproteobacteria</taxon>
        <taxon>Campylobacterales</taxon>
        <taxon>Sulfurovaceae</taxon>
        <taxon>Nitratifractor</taxon>
    </lineage>
</organism>
<dbReference type="EMBL" id="CP002452">
    <property type="protein sequence ID" value="ADV46719.1"/>
    <property type="molecule type" value="Genomic_DNA"/>
</dbReference>
<dbReference type="GO" id="GO:0005507">
    <property type="term" value="F:copper ion binding"/>
    <property type="evidence" value="ECO:0007669"/>
    <property type="project" value="TreeGrafter"/>
</dbReference>
<dbReference type="Proteomes" id="UP000008633">
    <property type="component" value="Chromosome"/>
</dbReference>
<dbReference type="InterPro" id="IPR004323">
    <property type="entry name" value="Ion_tolerance_CutA"/>
</dbReference>
<accession>E6WZS8</accession>
<evidence type="ECO:0000313" key="2">
    <source>
        <dbReference type="EMBL" id="ADV46719.1"/>
    </source>
</evidence>
<evidence type="ECO:0000313" key="3">
    <source>
        <dbReference type="Proteomes" id="UP000008633"/>
    </source>
</evidence>
<dbReference type="eggNOG" id="COG1324">
    <property type="taxonomic scope" value="Bacteria"/>
</dbReference>
<dbReference type="RefSeq" id="WP_013554408.1">
    <property type="nucleotide sequence ID" value="NC_014935.1"/>
</dbReference>
<gene>
    <name evidence="2" type="ordered locus">Nitsa_1471</name>
</gene>
<dbReference type="AlphaFoldDB" id="E6WZS8"/>
<reference evidence="3" key="2">
    <citation type="submission" date="2011-01" db="EMBL/GenBank/DDBJ databases">
        <title>The complete genome of Nitratifractor salsuginis DSM 16511.</title>
        <authorList>
            <consortium name="US DOE Joint Genome Institute (JGI-PGF)"/>
            <person name="Lucas S."/>
            <person name="Copeland A."/>
            <person name="Lapidus A."/>
            <person name="Bruce D."/>
            <person name="Goodwin L."/>
            <person name="Pitluck S."/>
            <person name="Kyrpides N."/>
            <person name="Mavromatis K."/>
            <person name="Ivanova N."/>
            <person name="Mikhailova N."/>
            <person name="Zeytun A."/>
            <person name="Detter J.C."/>
            <person name="Tapia R."/>
            <person name="Han C."/>
            <person name="Land M."/>
            <person name="Hauser L."/>
            <person name="Markowitz V."/>
            <person name="Cheng J.-F."/>
            <person name="Hugenholtz P."/>
            <person name="Woyke T."/>
            <person name="Wu D."/>
            <person name="Tindall B."/>
            <person name="Schuetze A."/>
            <person name="Brambilla E."/>
            <person name="Klenk H.-P."/>
            <person name="Eisen J.A."/>
        </authorList>
    </citation>
    <scope>NUCLEOTIDE SEQUENCE [LARGE SCALE GENOMIC DNA]</scope>
    <source>
        <strain evidence="3">DSM 16511 / JCM 12458 / E9I37-1</strain>
    </source>
</reference>
<dbReference type="PANTHER" id="PTHR23419:SF8">
    <property type="entry name" value="FI09726P"/>
    <property type="match status" value="1"/>
</dbReference>
<keyword evidence="3" id="KW-1185">Reference proteome</keyword>
<proteinExistence type="inferred from homology"/>
<dbReference type="SUPFAM" id="SSF54913">
    <property type="entry name" value="GlnB-like"/>
    <property type="match status" value="1"/>
</dbReference>
<dbReference type="KEGG" id="nsa:Nitsa_1471"/>
<dbReference type="InterPro" id="IPR011322">
    <property type="entry name" value="N-reg_PII-like_a/b"/>
</dbReference>
<protein>
    <submittedName>
        <fullName evidence="2">CutA1 divalent ion tolerance protein</fullName>
    </submittedName>
</protein>
<dbReference type="OrthoDB" id="37622at2"/>
<dbReference type="HOGENOM" id="CLU_098807_2_0_7"/>
<comment type="similarity">
    <text evidence="1">Belongs to the CutA family.</text>
</comment>
<dbReference type="GO" id="GO:0010038">
    <property type="term" value="P:response to metal ion"/>
    <property type="evidence" value="ECO:0007669"/>
    <property type="project" value="InterPro"/>
</dbReference>
<dbReference type="PANTHER" id="PTHR23419">
    <property type="entry name" value="DIVALENT CATION TOLERANCE CUTA-RELATED"/>
    <property type="match status" value="1"/>
</dbReference>